<evidence type="ECO:0000256" key="1">
    <source>
        <dbReference type="SAM" id="Phobius"/>
    </source>
</evidence>
<evidence type="ECO:0000313" key="4">
    <source>
        <dbReference type="Proteomes" id="UP001272940"/>
    </source>
</evidence>
<dbReference type="RefSeq" id="WP_319078803.1">
    <property type="nucleotide sequence ID" value="NZ_JAMYEC010000016.1"/>
</dbReference>
<keyword evidence="1" id="KW-0472">Membrane</keyword>
<sequence length="210" mass="22503">MDETKIQRLARLGVLRASGALTDDEFKAQKALVLGSGGRDADVSSGDAKLGRIEALRQSGALTDAEAAVEKAKILRPVEISISERREEAATVFAESGPLVPTWAAKPKKTSQSSVFLIASILVLVVVSASGAWWWFKKESALAGEGDVYEITSLANARTAPTTEFSSVVDTLSAGDRVRGRLVAGRNGSRWLETSGEPKTYIWEGNLRLN</sequence>
<evidence type="ECO:0000259" key="2">
    <source>
        <dbReference type="Pfam" id="PF09851"/>
    </source>
</evidence>
<name>A0ABU4KUP2_BREVE</name>
<evidence type="ECO:0000313" key="3">
    <source>
        <dbReference type="EMBL" id="MDX2336509.1"/>
    </source>
</evidence>
<dbReference type="InterPro" id="IPR018649">
    <property type="entry name" value="SHOCT"/>
</dbReference>
<gene>
    <name evidence="3" type="ORF">NJD11_16355</name>
</gene>
<keyword evidence="1" id="KW-0812">Transmembrane</keyword>
<dbReference type="Proteomes" id="UP001272940">
    <property type="component" value="Unassembled WGS sequence"/>
</dbReference>
<keyword evidence="1" id="KW-1133">Transmembrane helix</keyword>
<protein>
    <submittedName>
        <fullName evidence="3">SHOCT domain-containing protein</fullName>
    </submittedName>
</protein>
<comment type="caution">
    <text evidence="3">The sequence shown here is derived from an EMBL/GenBank/DDBJ whole genome shotgun (WGS) entry which is preliminary data.</text>
</comment>
<keyword evidence="4" id="KW-1185">Reference proteome</keyword>
<dbReference type="EMBL" id="JAMYEC010000016">
    <property type="protein sequence ID" value="MDX2336509.1"/>
    <property type="molecule type" value="Genomic_DNA"/>
</dbReference>
<reference evidence="3 4" key="1">
    <citation type="journal article" date="2023" name="FEMS Microbes">
        <title>Whole genomes of deep-sea sponge-associated bacteria exhibit high novel natural product potential.</title>
        <authorList>
            <person name="Hesketh-Best P.J."/>
            <person name="January G.G."/>
            <person name="Koch M.J."/>
            <person name="Warburton P.J."/>
            <person name="Howell K.L."/>
            <person name="Upton M."/>
        </authorList>
    </citation>
    <scope>NUCLEOTIDE SEQUENCE [LARGE SCALE GENOMIC DNA]</scope>
    <source>
        <strain evidence="3 4">PC206-O</strain>
    </source>
</reference>
<organism evidence="3 4">
    <name type="scientific">Brevundimonas vesicularis</name>
    <name type="common">Pseudomonas vesicularis</name>
    <dbReference type="NCBI Taxonomy" id="41276"/>
    <lineage>
        <taxon>Bacteria</taxon>
        <taxon>Pseudomonadati</taxon>
        <taxon>Pseudomonadota</taxon>
        <taxon>Alphaproteobacteria</taxon>
        <taxon>Caulobacterales</taxon>
        <taxon>Caulobacteraceae</taxon>
        <taxon>Brevundimonas</taxon>
    </lineage>
</organism>
<dbReference type="Pfam" id="PF09851">
    <property type="entry name" value="SHOCT"/>
    <property type="match status" value="1"/>
</dbReference>
<feature type="domain" description="SHOCT" evidence="2">
    <location>
        <begin position="8"/>
        <end position="33"/>
    </location>
</feature>
<accession>A0ABU4KUP2</accession>
<proteinExistence type="predicted"/>
<feature type="transmembrane region" description="Helical" evidence="1">
    <location>
        <begin position="115"/>
        <end position="136"/>
    </location>
</feature>